<gene>
    <name evidence="7" type="ORF">H5410_013120</name>
</gene>
<evidence type="ECO:0000256" key="1">
    <source>
        <dbReference type="ARBA" id="ARBA00004239"/>
    </source>
</evidence>
<dbReference type="PANTHER" id="PTHR47965:SF22">
    <property type="entry name" value="EUKARYOTIC ASPARTYL PROTEASE FAMILY PROTEIN"/>
    <property type="match status" value="1"/>
</dbReference>
<dbReference type="CDD" id="cd05489">
    <property type="entry name" value="xylanase_inhibitor_I_like"/>
    <property type="match status" value="1"/>
</dbReference>
<keyword evidence="3" id="KW-0964">Secreted</keyword>
<sequence length="794" mass="85638">MASSYCLYAILLCSLLFITSTIAQNQTSFRPKGLIIPVTKDASTLQYLTQIQQRTPLVPISLTLDLGGQFLWVDCDQGYVSSSYKPARCRSAQCSLGGASSCGECFSPPRPGCNNNTCGLLPDNTVTRTATSGELASDIVSVQSSNGKNPGRSVSDKNFLFVCGATFLLQGLASGVKGMAGLGRTSISLPSQFSAKFSFPRKFALCLTSSNSKGVVLFGDGPYFFLPNREFSNNDFQYTPLFINPVSTASAFSSGQPSSEYFIGVKSIKINQKVVPINTTLLSIDNQGIGGTKISTVNPYTILETSLYNAITNFFVKELANVTRVAAVAPFRVCFDSRNIGSTRVGPAVPSIDLVLQNENVVWTIFGANSMVQVSENVLCLGVLDGVFKDEITEQYVTQIYQRTPLVPVNLTVDLGGRFLWMDCENDYISSSYKNVPCGSRPCKLSGSQGCYGSSCPVPPRPGCNNYTCSHIPYNPIKRSSTDGELAQDVIALWSINNTNNNNGSKILSSSTSGVMFNCPGDFLLEKLAYGVKGMAGLGNGYTGLPSQLARAFHLPRKFAICLSGNTKSNGVILFGERQSYYASNEVLTYTPLLKNPVSTAGAYFPGEPSVEYFIGIEKILVNGKIVPIDNKLLAINKRNGVGGTKISTVVPYGTMESSIYKAFEDAFLKAIAKVPIAKPISPFELCFNLSNSATLTGLVIPQVSLVLQGVHHNISTTWDLSMNNFMASPTINDSSNLLCLGFLDGGENAETSIVLGGMQIEENLLEFDLVKKRMGFKSVYMSPDLVSCSNKFR</sequence>
<dbReference type="SUPFAM" id="SSF50630">
    <property type="entry name" value="Acid proteases"/>
    <property type="match status" value="2"/>
</dbReference>
<dbReference type="AlphaFoldDB" id="A0A9J6ATM3"/>
<dbReference type="InterPro" id="IPR001461">
    <property type="entry name" value="Aspartic_peptidase_A1"/>
</dbReference>
<comment type="subcellular location">
    <subcellularLocation>
        <location evidence="1">Secreted</location>
        <location evidence="1">Extracellular space</location>
    </subcellularLocation>
</comment>
<accession>A0A9J6ATM3</accession>
<dbReference type="FunFam" id="2.40.70.10:FF:000045">
    <property type="entry name" value="Basic 7S globulin"/>
    <property type="match status" value="1"/>
</dbReference>
<dbReference type="InterPro" id="IPR033121">
    <property type="entry name" value="PEPTIDASE_A1"/>
</dbReference>
<dbReference type="InterPro" id="IPR032861">
    <property type="entry name" value="TAXi_N"/>
</dbReference>
<comment type="caution">
    <text evidence="7">The sequence shown here is derived from an EMBL/GenBank/DDBJ whole genome shotgun (WGS) entry which is preliminary data.</text>
</comment>
<feature type="signal peptide" evidence="5">
    <location>
        <begin position="1"/>
        <end position="23"/>
    </location>
</feature>
<keyword evidence="4 5" id="KW-0732">Signal</keyword>
<dbReference type="PROSITE" id="PS51767">
    <property type="entry name" value="PEPTIDASE_A1"/>
    <property type="match status" value="1"/>
</dbReference>
<keyword evidence="8" id="KW-1185">Reference proteome</keyword>
<name>A0A9J6ATM3_SOLCO</name>
<dbReference type="EMBL" id="JACXVP010000002">
    <property type="protein sequence ID" value="KAG5627902.1"/>
    <property type="molecule type" value="Genomic_DNA"/>
</dbReference>
<feature type="chain" id="PRO_5039948782" description="Peptidase A1 domain-containing protein" evidence="5">
    <location>
        <begin position="24"/>
        <end position="794"/>
    </location>
</feature>
<reference evidence="7 8" key="1">
    <citation type="submission" date="2020-09" db="EMBL/GenBank/DDBJ databases">
        <title>De no assembly of potato wild relative species, Solanum commersonii.</title>
        <authorList>
            <person name="Cho K."/>
        </authorList>
    </citation>
    <scope>NUCLEOTIDE SEQUENCE [LARGE SCALE GENOMIC DNA]</scope>
    <source>
        <strain evidence="7">LZ3.2</strain>
        <tissue evidence="7">Leaf</tissue>
    </source>
</reference>
<evidence type="ECO:0000313" key="8">
    <source>
        <dbReference type="Proteomes" id="UP000824120"/>
    </source>
</evidence>
<evidence type="ECO:0000313" key="7">
    <source>
        <dbReference type="EMBL" id="KAG5627902.1"/>
    </source>
</evidence>
<evidence type="ECO:0000256" key="4">
    <source>
        <dbReference type="ARBA" id="ARBA00022729"/>
    </source>
</evidence>
<dbReference type="Pfam" id="PF14541">
    <property type="entry name" value="TAXi_C"/>
    <property type="match status" value="2"/>
</dbReference>
<dbReference type="Pfam" id="PF14543">
    <property type="entry name" value="TAXi_N"/>
    <property type="match status" value="2"/>
</dbReference>
<feature type="domain" description="Peptidase A1" evidence="6">
    <location>
        <begin position="396"/>
        <end position="778"/>
    </location>
</feature>
<dbReference type="InterPro" id="IPR021109">
    <property type="entry name" value="Peptidase_aspartic_dom_sf"/>
</dbReference>
<evidence type="ECO:0000256" key="2">
    <source>
        <dbReference type="ARBA" id="ARBA00007447"/>
    </source>
</evidence>
<protein>
    <recommendedName>
        <fullName evidence="6">Peptidase A1 domain-containing protein</fullName>
    </recommendedName>
</protein>
<comment type="similarity">
    <text evidence="2">Belongs to the peptidase A1 family.</text>
</comment>
<dbReference type="InterPro" id="IPR033868">
    <property type="entry name" value="Xylanase_inhibitor_I-like"/>
</dbReference>
<dbReference type="PANTHER" id="PTHR47965">
    <property type="entry name" value="ASPARTYL PROTEASE-RELATED"/>
    <property type="match status" value="1"/>
</dbReference>
<dbReference type="GO" id="GO:0005576">
    <property type="term" value="C:extracellular region"/>
    <property type="evidence" value="ECO:0007669"/>
    <property type="project" value="UniProtKB-SubCell"/>
</dbReference>
<dbReference type="OrthoDB" id="1282315at2759"/>
<dbReference type="Proteomes" id="UP000824120">
    <property type="component" value="Chromosome 2"/>
</dbReference>
<proteinExistence type="inferred from homology"/>
<evidence type="ECO:0000259" key="6">
    <source>
        <dbReference type="PROSITE" id="PS51767"/>
    </source>
</evidence>
<dbReference type="GO" id="GO:0004190">
    <property type="term" value="F:aspartic-type endopeptidase activity"/>
    <property type="evidence" value="ECO:0007669"/>
    <property type="project" value="InterPro"/>
</dbReference>
<dbReference type="GO" id="GO:0006508">
    <property type="term" value="P:proteolysis"/>
    <property type="evidence" value="ECO:0007669"/>
    <property type="project" value="InterPro"/>
</dbReference>
<dbReference type="InterPro" id="IPR032799">
    <property type="entry name" value="TAXi_C"/>
</dbReference>
<evidence type="ECO:0000256" key="3">
    <source>
        <dbReference type="ARBA" id="ARBA00022525"/>
    </source>
</evidence>
<evidence type="ECO:0000256" key="5">
    <source>
        <dbReference type="SAM" id="SignalP"/>
    </source>
</evidence>
<dbReference type="Gene3D" id="2.40.70.10">
    <property type="entry name" value="Acid Proteases"/>
    <property type="match status" value="4"/>
</dbReference>
<organism evidence="7 8">
    <name type="scientific">Solanum commersonii</name>
    <name type="common">Commerson's wild potato</name>
    <name type="synonym">Commerson's nightshade</name>
    <dbReference type="NCBI Taxonomy" id="4109"/>
    <lineage>
        <taxon>Eukaryota</taxon>
        <taxon>Viridiplantae</taxon>
        <taxon>Streptophyta</taxon>
        <taxon>Embryophyta</taxon>
        <taxon>Tracheophyta</taxon>
        <taxon>Spermatophyta</taxon>
        <taxon>Magnoliopsida</taxon>
        <taxon>eudicotyledons</taxon>
        <taxon>Gunneridae</taxon>
        <taxon>Pentapetalae</taxon>
        <taxon>asterids</taxon>
        <taxon>lamiids</taxon>
        <taxon>Solanales</taxon>
        <taxon>Solanaceae</taxon>
        <taxon>Solanoideae</taxon>
        <taxon>Solaneae</taxon>
        <taxon>Solanum</taxon>
    </lineage>
</organism>
<dbReference type="FunFam" id="2.40.70.10:FF:000041">
    <property type="entry name" value="Basic 7S globulin"/>
    <property type="match status" value="1"/>
</dbReference>